<organism evidence="2 3">
    <name type="scientific">Paracoccus phage ParKuw1</name>
    <dbReference type="NCBI Taxonomy" id="3032415"/>
    <lineage>
        <taxon>Viruses</taxon>
        <taxon>Duplodnaviria</taxon>
        <taxon>Heunggongvirae</taxon>
        <taxon>Uroviricota</taxon>
        <taxon>Caudoviricetes</taxon>
        <taxon>Autographivirales</taxon>
        <taxon>Autographivirales incertae sedis</taxon>
        <taxon>Kuwvirus</taxon>
        <taxon>Kuwvirus ParKuw1</taxon>
    </lineage>
</organism>
<dbReference type="Pfam" id="PF11351">
    <property type="entry name" value="GTA_holin_3TM"/>
    <property type="match status" value="1"/>
</dbReference>
<feature type="transmembrane region" description="Helical" evidence="1">
    <location>
        <begin position="70"/>
        <end position="98"/>
    </location>
</feature>
<dbReference type="Proteomes" id="UP001218881">
    <property type="component" value="Segment"/>
</dbReference>
<evidence type="ECO:0000313" key="3">
    <source>
        <dbReference type="Proteomes" id="UP001218881"/>
    </source>
</evidence>
<dbReference type="InterPro" id="IPR021497">
    <property type="entry name" value="GTA_holin_3TM"/>
</dbReference>
<keyword evidence="1" id="KW-1133">Transmembrane helix</keyword>
<dbReference type="EMBL" id="OQ376857">
    <property type="protein sequence ID" value="WFG40850.1"/>
    <property type="molecule type" value="Genomic_DNA"/>
</dbReference>
<gene>
    <name evidence="2" type="ORF">ParaKuw1_00017</name>
</gene>
<keyword evidence="3" id="KW-1185">Reference proteome</keyword>
<name>A0AAF0FNM9_9CAUD</name>
<feature type="transmembrane region" description="Helical" evidence="1">
    <location>
        <begin position="110"/>
        <end position="129"/>
    </location>
</feature>
<accession>A0AAF0FNM9</accession>
<keyword evidence="1" id="KW-0812">Transmembrane</keyword>
<sequence>MSVIGAITASQPILGGLFNLIDKLFTTDEEREAAKLRVLELEKAGELAQIGVNTQEAKHSSLFVAGWRPFIGWVCGLAFAWTFFVYPILTFAVVALGLPVPLHLLPVMDLSEMMPVLLGMLGLGAMRSYERRNGVERNHMTNDGVDRRATGG</sequence>
<keyword evidence="1" id="KW-0472">Membrane</keyword>
<reference evidence="2" key="1">
    <citation type="submission" date="2023-02" db="EMBL/GenBank/DDBJ databases">
        <authorList>
            <person name="Rihtman B."/>
        </authorList>
    </citation>
    <scope>NUCLEOTIDE SEQUENCE</scope>
</reference>
<evidence type="ECO:0000313" key="2">
    <source>
        <dbReference type="EMBL" id="WFG40850.1"/>
    </source>
</evidence>
<evidence type="ECO:0000256" key="1">
    <source>
        <dbReference type="SAM" id="Phobius"/>
    </source>
</evidence>
<proteinExistence type="predicted"/>
<protein>
    <submittedName>
        <fullName evidence="2">Holin</fullName>
    </submittedName>
</protein>